<evidence type="ECO:0000256" key="1">
    <source>
        <dbReference type="ARBA" id="ARBA00022553"/>
    </source>
</evidence>
<dbReference type="AlphaFoldDB" id="A0A8H2XLM8"/>
<proteinExistence type="inferred from homology"/>
<keyword evidence="1" id="KW-0597">Phosphoprotein</keyword>
<name>A0A8H2XLM8_9AGAM</name>
<gene>
    <name evidence="9" type="ORF">RDB_LOCUS19406</name>
</gene>
<dbReference type="PROSITE" id="PS51383">
    <property type="entry name" value="YJEF_C_3"/>
    <property type="match status" value="1"/>
</dbReference>
<dbReference type="EMBL" id="CAJMXA010000347">
    <property type="protein sequence ID" value="CAE6427260.1"/>
    <property type="molecule type" value="Genomic_DNA"/>
</dbReference>
<dbReference type="FunFam" id="3.40.1190.20:FF:000023">
    <property type="entry name" value="ATP-dependent (S)-NAD(P)H-hydrate dehydratase"/>
    <property type="match status" value="1"/>
</dbReference>
<dbReference type="InterPro" id="IPR000631">
    <property type="entry name" value="CARKD"/>
</dbReference>
<feature type="domain" description="YjeF C-terminal" evidence="8">
    <location>
        <begin position="36"/>
        <end position="339"/>
    </location>
</feature>
<dbReference type="GO" id="GO:0110051">
    <property type="term" value="P:metabolite repair"/>
    <property type="evidence" value="ECO:0007669"/>
    <property type="project" value="TreeGrafter"/>
</dbReference>
<dbReference type="SUPFAM" id="SSF53613">
    <property type="entry name" value="Ribokinase-like"/>
    <property type="match status" value="1"/>
</dbReference>
<evidence type="ECO:0000313" key="10">
    <source>
        <dbReference type="Proteomes" id="UP000663853"/>
    </source>
</evidence>
<dbReference type="Pfam" id="PF01256">
    <property type="entry name" value="Carb_kinase"/>
    <property type="match status" value="1"/>
</dbReference>
<dbReference type="PANTHER" id="PTHR12592">
    <property type="entry name" value="ATP-DEPENDENT (S)-NAD(P)H-HYDRATE DEHYDRATASE FAMILY MEMBER"/>
    <property type="match status" value="1"/>
</dbReference>
<dbReference type="GO" id="GO:0047453">
    <property type="term" value="F:ATP-dependent NAD(P)H-hydrate dehydratase activity"/>
    <property type="evidence" value="ECO:0007669"/>
    <property type="project" value="UniProtKB-EC"/>
</dbReference>
<comment type="catalytic activity">
    <reaction evidence="7">
        <text>(6S)-NADPHX + ATP = ADP + phosphate + NADPH + H(+)</text>
        <dbReference type="Rhea" id="RHEA:32231"/>
        <dbReference type="ChEBI" id="CHEBI:15378"/>
        <dbReference type="ChEBI" id="CHEBI:30616"/>
        <dbReference type="ChEBI" id="CHEBI:43474"/>
        <dbReference type="ChEBI" id="CHEBI:57783"/>
        <dbReference type="ChEBI" id="CHEBI:64076"/>
        <dbReference type="ChEBI" id="CHEBI:456216"/>
        <dbReference type="EC" id="4.2.1.93"/>
    </reaction>
</comment>
<evidence type="ECO:0000313" key="9">
    <source>
        <dbReference type="EMBL" id="CAE6427260.1"/>
    </source>
</evidence>
<keyword evidence="4" id="KW-0521">NADP</keyword>
<dbReference type="GO" id="GO:0005524">
    <property type="term" value="F:ATP binding"/>
    <property type="evidence" value="ECO:0007669"/>
    <property type="project" value="UniProtKB-KW"/>
</dbReference>
<dbReference type="InterPro" id="IPR029056">
    <property type="entry name" value="Ribokinase-like"/>
</dbReference>
<evidence type="ECO:0000256" key="4">
    <source>
        <dbReference type="ARBA" id="ARBA00022857"/>
    </source>
</evidence>
<evidence type="ECO:0000259" key="8">
    <source>
        <dbReference type="PROSITE" id="PS51383"/>
    </source>
</evidence>
<evidence type="ECO:0000256" key="7">
    <source>
        <dbReference type="ARBA" id="ARBA00047472"/>
    </source>
</evidence>
<organism evidence="9 10">
    <name type="scientific">Rhizoctonia solani</name>
    <dbReference type="NCBI Taxonomy" id="456999"/>
    <lineage>
        <taxon>Eukaryota</taxon>
        <taxon>Fungi</taxon>
        <taxon>Dikarya</taxon>
        <taxon>Basidiomycota</taxon>
        <taxon>Agaricomycotina</taxon>
        <taxon>Agaricomycetes</taxon>
        <taxon>Cantharellales</taxon>
        <taxon>Ceratobasidiaceae</taxon>
        <taxon>Rhizoctonia</taxon>
    </lineage>
</organism>
<dbReference type="Gene3D" id="3.40.1190.20">
    <property type="match status" value="1"/>
</dbReference>
<evidence type="ECO:0000256" key="3">
    <source>
        <dbReference type="ARBA" id="ARBA00022840"/>
    </source>
</evidence>
<keyword evidence="3" id="KW-0067">ATP-binding</keyword>
<comment type="caution">
    <text evidence="9">The sequence shown here is derived from an EMBL/GenBank/DDBJ whole genome shotgun (WGS) entry which is preliminary data.</text>
</comment>
<accession>A0A8H2XLM8</accession>
<protein>
    <recommendedName>
        <fullName evidence="8">YjeF C-terminal domain-containing protein</fullName>
    </recommendedName>
</protein>
<keyword evidence="2" id="KW-0547">Nucleotide-binding</keyword>
<reference evidence="9" key="1">
    <citation type="submission" date="2021-01" db="EMBL/GenBank/DDBJ databases">
        <authorList>
            <person name="Kaushik A."/>
        </authorList>
    </citation>
    <scope>NUCLEOTIDE SEQUENCE</scope>
    <source>
        <strain evidence="9">AG6-10EEA</strain>
    </source>
</reference>
<evidence type="ECO:0000256" key="5">
    <source>
        <dbReference type="ARBA" id="ARBA00023027"/>
    </source>
</evidence>
<dbReference type="CDD" id="cd01171">
    <property type="entry name" value="YXKO-related"/>
    <property type="match status" value="1"/>
</dbReference>
<feature type="non-terminal residue" evidence="9">
    <location>
        <position position="352"/>
    </location>
</feature>
<keyword evidence="6" id="KW-0456">Lyase</keyword>
<dbReference type="HAMAP" id="MF_01965">
    <property type="entry name" value="NADHX_dehydratase"/>
    <property type="match status" value="1"/>
</dbReference>
<dbReference type="PANTHER" id="PTHR12592:SF0">
    <property type="entry name" value="ATP-DEPENDENT (S)-NAD(P)H-HYDRATE DEHYDRATASE"/>
    <property type="match status" value="1"/>
</dbReference>
<dbReference type="Proteomes" id="UP000663853">
    <property type="component" value="Unassembled WGS sequence"/>
</dbReference>
<evidence type="ECO:0000256" key="2">
    <source>
        <dbReference type="ARBA" id="ARBA00022741"/>
    </source>
</evidence>
<sequence>GYDGHDRSHDVNDAQVTSSIQCMFRSAIRNMANKTLLEQIKQIIPPLSPKLHKGQAGRVGVIGGSQDYTGAPYFASISALRLGCDLSHVICEPGAGAGIKTYSPDLIVHPILNERDTPDSIKPKLESIISRLHVLVIGPGLGRDKHMQETAKVALQLAKEKGMYVVIDADGLYLVQNEPGVVKGNNRAVLTPNVVEFKRLCEALQVDMKGEPSSFAPLLSKALGGVTIIQKGPTDLIVSGDQVEEIKEPGGLKRCGGQGDILSGIAGTFLAWGKAYVEGELDEGDAQGEKIPEHRVPLLAAAGASILTRAASHLAFEKLGRGVITGDMIGEIGPAYAAKFGEQGEKGWKGRL</sequence>
<keyword evidence="5" id="KW-0520">NAD</keyword>
<evidence type="ECO:0000256" key="6">
    <source>
        <dbReference type="ARBA" id="ARBA00023239"/>
    </source>
</evidence>
<dbReference type="NCBIfam" id="TIGR00196">
    <property type="entry name" value="yjeF_cterm"/>
    <property type="match status" value="1"/>
</dbReference>